<evidence type="ECO:0000313" key="1">
    <source>
        <dbReference type="EMBL" id="CAE8605142.1"/>
    </source>
</evidence>
<dbReference type="AlphaFoldDB" id="A0A813F1J1"/>
<proteinExistence type="predicted"/>
<dbReference type="Gene3D" id="3.10.28.10">
    <property type="entry name" value="Homing endonucleases"/>
    <property type="match status" value="1"/>
</dbReference>
<dbReference type="InterPro" id="IPR027434">
    <property type="entry name" value="Homing_endonucl"/>
</dbReference>
<evidence type="ECO:0008006" key="3">
    <source>
        <dbReference type="Google" id="ProtNLM"/>
    </source>
</evidence>
<reference evidence="1" key="1">
    <citation type="submission" date="2021-02" db="EMBL/GenBank/DDBJ databases">
        <authorList>
            <person name="Dougan E. K."/>
            <person name="Rhodes N."/>
            <person name="Thang M."/>
            <person name="Chan C."/>
        </authorList>
    </citation>
    <scope>NUCLEOTIDE SEQUENCE</scope>
</reference>
<evidence type="ECO:0000313" key="2">
    <source>
        <dbReference type="Proteomes" id="UP000654075"/>
    </source>
</evidence>
<dbReference type="Proteomes" id="UP000654075">
    <property type="component" value="Unassembled WGS sequence"/>
</dbReference>
<sequence>MSGFFDGDGCVSPSGDGSGCRLLLAQSSEHGEALLLFYQVFGGSILATTRGIGSQRPAIRWSLCGQAARKAAALLSKASIYVKRAQLQIAAEWPSCKIERNKLAIRMFALKRTSQPLEGTGCSWPYVAGFFDADGHMCISADGTGVTLAFTQKYASILETIREFLGQQGYFDGIGMEHKSTMSRLAVYRSKLSHDILEHMIAAGMIVKMSAAKVVLKTNN</sequence>
<organism evidence="1 2">
    <name type="scientific">Polarella glacialis</name>
    <name type="common">Dinoflagellate</name>
    <dbReference type="NCBI Taxonomy" id="89957"/>
    <lineage>
        <taxon>Eukaryota</taxon>
        <taxon>Sar</taxon>
        <taxon>Alveolata</taxon>
        <taxon>Dinophyceae</taxon>
        <taxon>Suessiales</taxon>
        <taxon>Suessiaceae</taxon>
        <taxon>Polarella</taxon>
    </lineage>
</organism>
<dbReference type="EMBL" id="CAJNNV010017420">
    <property type="protein sequence ID" value="CAE8605142.1"/>
    <property type="molecule type" value="Genomic_DNA"/>
</dbReference>
<comment type="caution">
    <text evidence="1">The sequence shown here is derived from an EMBL/GenBank/DDBJ whole genome shotgun (WGS) entry which is preliminary data.</text>
</comment>
<dbReference type="OrthoDB" id="439133at2759"/>
<name>A0A813F1J1_POLGL</name>
<keyword evidence="2" id="KW-1185">Reference proteome</keyword>
<protein>
    <recommendedName>
        <fullName evidence="3">DOD-type homing endonuclease domain-containing protein</fullName>
    </recommendedName>
</protein>
<gene>
    <name evidence="1" type="ORF">PGLA1383_LOCUS23271</name>
</gene>
<dbReference type="SUPFAM" id="SSF55608">
    <property type="entry name" value="Homing endonucleases"/>
    <property type="match status" value="1"/>
</dbReference>
<accession>A0A813F1J1</accession>